<protein>
    <recommendedName>
        <fullName evidence="5">NADH:quinone oxidoreductase/Mrp antiporter membrane subunit domain-containing protein</fullName>
    </recommendedName>
</protein>
<comment type="caution">
    <text evidence="3">The sequence shown here is derived from an EMBL/GenBank/DDBJ whole genome shotgun (WGS) entry which is preliminary data.</text>
</comment>
<dbReference type="AlphaFoldDB" id="A0A438ISY7"/>
<feature type="transmembrane region" description="Helical" evidence="1">
    <location>
        <begin position="28"/>
        <end position="48"/>
    </location>
</feature>
<evidence type="ECO:0000313" key="4">
    <source>
        <dbReference type="Proteomes" id="UP000288805"/>
    </source>
</evidence>
<keyword evidence="1" id="KW-0472">Membrane</keyword>
<evidence type="ECO:0000256" key="2">
    <source>
        <dbReference type="SAM" id="SignalP"/>
    </source>
</evidence>
<name>A0A438ISY7_VITVI</name>
<keyword evidence="1" id="KW-0812">Transmembrane</keyword>
<keyword evidence="2" id="KW-0732">Signal</keyword>
<evidence type="ECO:0000313" key="3">
    <source>
        <dbReference type="EMBL" id="RVW99830.1"/>
    </source>
</evidence>
<proteinExistence type="predicted"/>
<dbReference type="EMBL" id="QGNW01000085">
    <property type="protein sequence ID" value="RVW99830.1"/>
    <property type="molecule type" value="Genomic_DNA"/>
</dbReference>
<feature type="signal peptide" evidence="2">
    <location>
        <begin position="1"/>
        <end position="18"/>
    </location>
</feature>
<sequence length="124" mass="13536">MPFCIGLLMPILVAIVGSSNNLKVYHNYLASSYHMGIISGFMLISSYLESVASTGRTVRAALSYLNFLQNRHGSILVLNFEVRISEPAYMPLQLMVKAVVIGLGAGLLPMFLHGCMPFLDIEVG</sequence>
<feature type="transmembrane region" description="Helical" evidence="1">
    <location>
        <begin position="98"/>
        <end position="119"/>
    </location>
</feature>
<keyword evidence="1" id="KW-1133">Transmembrane helix</keyword>
<evidence type="ECO:0008006" key="5">
    <source>
        <dbReference type="Google" id="ProtNLM"/>
    </source>
</evidence>
<gene>
    <name evidence="3" type="ORF">CK203_029137</name>
</gene>
<feature type="chain" id="PRO_5019182708" description="NADH:quinone oxidoreductase/Mrp antiporter membrane subunit domain-containing protein" evidence="2">
    <location>
        <begin position="19"/>
        <end position="124"/>
    </location>
</feature>
<accession>A0A438ISY7</accession>
<organism evidence="3 4">
    <name type="scientific">Vitis vinifera</name>
    <name type="common">Grape</name>
    <dbReference type="NCBI Taxonomy" id="29760"/>
    <lineage>
        <taxon>Eukaryota</taxon>
        <taxon>Viridiplantae</taxon>
        <taxon>Streptophyta</taxon>
        <taxon>Embryophyta</taxon>
        <taxon>Tracheophyta</taxon>
        <taxon>Spermatophyta</taxon>
        <taxon>Magnoliopsida</taxon>
        <taxon>eudicotyledons</taxon>
        <taxon>Gunneridae</taxon>
        <taxon>Pentapetalae</taxon>
        <taxon>rosids</taxon>
        <taxon>Vitales</taxon>
        <taxon>Vitaceae</taxon>
        <taxon>Viteae</taxon>
        <taxon>Vitis</taxon>
    </lineage>
</organism>
<reference evidence="3 4" key="1">
    <citation type="journal article" date="2018" name="PLoS Genet.">
        <title>Population sequencing reveals clonal diversity and ancestral inbreeding in the grapevine cultivar Chardonnay.</title>
        <authorList>
            <person name="Roach M.J."/>
            <person name="Johnson D.L."/>
            <person name="Bohlmann J."/>
            <person name="van Vuuren H.J."/>
            <person name="Jones S.J."/>
            <person name="Pretorius I.S."/>
            <person name="Schmidt S.A."/>
            <person name="Borneman A.R."/>
        </authorList>
    </citation>
    <scope>NUCLEOTIDE SEQUENCE [LARGE SCALE GENOMIC DNA]</scope>
    <source>
        <strain evidence="4">cv. Chardonnay</strain>
        <tissue evidence="3">Leaf</tissue>
    </source>
</reference>
<evidence type="ECO:0000256" key="1">
    <source>
        <dbReference type="SAM" id="Phobius"/>
    </source>
</evidence>
<dbReference type="Proteomes" id="UP000288805">
    <property type="component" value="Unassembled WGS sequence"/>
</dbReference>